<gene>
    <name evidence="2" type="ORF">E0F26_08465</name>
</gene>
<dbReference type="PROSITE" id="PS51819">
    <property type="entry name" value="VOC"/>
    <property type="match status" value="1"/>
</dbReference>
<reference evidence="2 3" key="1">
    <citation type="submission" date="2019-02" db="EMBL/GenBank/DDBJ databases">
        <title>Halieaceae_genomes.</title>
        <authorList>
            <person name="Li S.-H."/>
        </authorList>
    </citation>
    <scope>NUCLEOTIDE SEQUENCE [LARGE SCALE GENOMIC DNA]</scope>
    <source>
        <strain evidence="2 3">JH123</strain>
    </source>
</reference>
<dbReference type="PANTHER" id="PTHR39434">
    <property type="match status" value="1"/>
</dbReference>
<dbReference type="Pfam" id="PF00903">
    <property type="entry name" value="Glyoxalase"/>
    <property type="match status" value="1"/>
</dbReference>
<sequence>MSNTFHLAVPAGDLADTLPFYTQVLGCASGNSEKGRWIDINFWGNELTLHQSEERLPGVRHDVDMGNVSVPHFGAHMPEEEFQALKKRIESSQFDYLDPPYRRFKGTEFEQETFFISDPNGNVLEMKTMVNPAVLFG</sequence>
<dbReference type="Gene3D" id="3.10.180.10">
    <property type="entry name" value="2,3-Dihydroxybiphenyl 1,2-Dioxygenase, domain 1"/>
    <property type="match status" value="1"/>
</dbReference>
<accession>A0ABY6Q7X2</accession>
<dbReference type="EMBL" id="CP036501">
    <property type="protein sequence ID" value="UZP74767.1"/>
    <property type="molecule type" value="Genomic_DNA"/>
</dbReference>
<dbReference type="InterPro" id="IPR029068">
    <property type="entry name" value="Glyas_Bleomycin-R_OHBP_Dase"/>
</dbReference>
<proteinExistence type="predicted"/>
<dbReference type="InterPro" id="IPR037523">
    <property type="entry name" value="VOC_core"/>
</dbReference>
<name>A0ABY6Q7X2_9GAMM</name>
<keyword evidence="3" id="KW-1185">Reference proteome</keyword>
<organism evidence="2 3">
    <name type="scientific">Candidatus Paraluminiphilus aquimaris</name>
    <dbReference type="NCBI Taxonomy" id="2518994"/>
    <lineage>
        <taxon>Bacteria</taxon>
        <taxon>Pseudomonadati</taxon>
        <taxon>Pseudomonadota</taxon>
        <taxon>Gammaproteobacteria</taxon>
        <taxon>Cellvibrionales</taxon>
        <taxon>Halieaceae</taxon>
        <taxon>Candidatus Paraluminiphilus</taxon>
    </lineage>
</organism>
<feature type="domain" description="VOC" evidence="1">
    <location>
        <begin position="3"/>
        <end position="129"/>
    </location>
</feature>
<dbReference type="PANTHER" id="PTHR39434:SF1">
    <property type="entry name" value="VOC DOMAIN-CONTAINING PROTEIN"/>
    <property type="match status" value="1"/>
</dbReference>
<evidence type="ECO:0000313" key="3">
    <source>
        <dbReference type="Proteomes" id="UP001317963"/>
    </source>
</evidence>
<evidence type="ECO:0000259" key="1">
    <source>
        <dbReference type="PROSITE" id="PS51819"/>
    </source>
</evidence>
<dbReference type="SUPFAM" id="SSF54593">
    <property type="entry name" value="Glyoxalase/Bleomycin resistance protein/Dihydroxybiphenyl dioxygenase"/>
    <property type="match status" value="1"/>
</dbReference>
<dbReference type="RefSeq" id="WP_279241226.1">
    <property type="nucleotide sequence ID" value="NZ_CP036501.1"/>
</dbReference>
<dbReference type="Proteomes" id="UP001317963">
    <property type="component" value="Chromosome"/>
</dbReference>
<evidence type="ECO:0000313" key="2">
    <source>
        <dbReference type="EMBL" id="UZP74767.1"/>
    </source>
</evidence>
<dbReference type="InterPro" id="IPR004360">
    <property type="entry name" value="Glyas_Fos-R_dOase_dom"/>
</dbReference>
<protein>
    <submittedName>
        <fullName evidence="2">Glyoxalase</fullName>
    </submittedName>
</protein>